<keyword evidence="1" id="KW-1133">Transmembrane helix</keyword>
<keyword evidence="1" id="KW-0812">Transmembrane</keyword>
<dbReference type="STRING" id="279360.MB14_14410"/>
<proteinExistence type="predicted"/>
<evidence type="ECO:0000256" key="1">
    <source>
        <dbReference type="SAM" id="Phobius"/>
    </source>
</evidence>
<dbReference type="RefSeq" id="WP_062589084.1">
    <property type="nucleotide sequence ID" value="NZ_LQZQ01000003.1"/>
</dbReference>
<dbReference type="EMBL" id="LQZQ01000003">
    <property type="protein sequence ID" value="KYG80974.1"/>
    <property type="molecule type" value="Genomic_DNA"/>
</dbReference>
<organism evidence="2 3">
    <name type="scientific">Roseivirga ehrenbergii (strain DSM 102268 / JCM 13514 / KCTC 12282 / NCIMB 14502 / KMM 6017)</name>
    <dbReference type="NCBI Taxonomy" id="279360"/>
    <lineage>
        <taxon>Bacteria</taxon>
        <taxon>Pseudomonadati</taxon>
        <taxon>Bacteroidota</taxon>
        <taxon>Cytophagia</taxon>
        <taxon>Cytophagales</taxon>
        <taxon>Roseivirgaceae</taxon>
        <taxon>Roseivirga</taxon>
    </lineage>
</organism>
<name>A0A150XQK5_ROSEK</name>
<dbReference type="Proteomes" id="UP000075583">
    <property type="component" value="Unassembled WGS sequence"/>
</dbReference>
<sequence>MNLSISKTGVRVVLSIILMFTLLATSILLKIGALSLGLAIMVWATLKVEGFYPKPNKKVQAVWLGILGGLTLIVLGVYVLA</sequence>
<evidence type="ECO:0000313" key="3">
    <source>
        <dbReference type="Proteomes" id="UP000075583"/>
    </source>
</evidence>
<dbReference type="OrthoDB" id="9911858at2"/>
<protein>
    <submittedName>
        <fullName evidence="2">Uncharacterized protein</fullName>
    </submittedName>
</protein>
<gene>
    <name evidence="2" type="ORF">MB14_14410</name>
</gene>
<comment type="caution">
    <text evidence="2">The sequence shown here is derived from an EMBL/GenBank/DDBJ whole genome shotgun (WGS) entry which is preliminary data.</text>
</comment>
<evidence type="ECO:0000313" key="2">
    <source>
        <dbReference type="EMBL" id="KYG80974.1"/>
    </source>
</evidence>
<keyword evidence="1" id="KW-0472">Membrane</keyword>
<feature type="transmembrane region" description="Helical" evidence="1">
    <location>
        <begin position="12"/>
        <end position="41"/>
    </location>
</feature>
<reference evidence="2" key="1">
    <citation type="submission" date="2016-01" db="EMBL/GenBank/DDBJ databases">
        <title>Genome sequencing of Roseivirga ehrenbergii KMM 6017.</title>
        <authorList>
            <person name="Selvaratnam C."/>
            <person name="Thevarajoo S."/>
            <person name="Goh K.M."/>
            <person name="Ee R."/>
            <person name="Chan K.-G."/>
            <person name="Chong C.S."/>
        </authorList>
    </citation>
    <scope>NUCLEOTIDE SEQUENCE [LARGE SCALE GENOMIC DNA]</scope>
    <source>
        <strain evidence="2">KMM 6017</strain>
    </source>
</reference>
<accession>A0A150XQK5</accession>
<keyword evidence="3" id="KW-1185">Reference proteome</keyword>
<feature type="transmembrane region" description="Helical" evidence="1">
    <location>
        <begin position="61"/>
        <end position="80"/>
    </location>
</feature>
<dbReference type="AlphaFoldDB" id="A0A150XQK5"/>